<evidence type="ECO:0000259" key="1">
    <source>
        <dbReference type="PROSITE" id="PS51186"/>
    </source>
</evidence>
<dbReference type="CDD" id="cd04301">
    <property type="entry name" value="NAT_SF"/>
    <property type="match status" value="1"/>
</dbReference>
<protein>
    <submittedName>
        <fullName evidence="2">GNAT family N-acetyltransferase</fullName>
    </submittedName>
</protein>
<feature type="domain" description="N-acetyltransferase" evidence="1">
    <location>
        <begin position="8"/>
        <end position="157"/>
    </location>
</feature>
<sequence>MQNSDVFPEIVRDKDFSFQELQYLTNLCFESSDYLNNFPQVFKKENKEYFFLFRHNGQAVSFCTLYPIRFQLQNIVLNSYCIGSVCTHPHFRKKGFAKRVLLQAENKARENLVDFLFLFSDINPLYTELNYLPAGKTYLTQLHSKVTNPIYLKNLKRLNIEYLKAINKIDLKNTDFFYFNNLSALSEAEKIKIWQFIVFYSPKGESILSYIEFSDILKIKNMQMYLLNFETRLYSVCFINKGDDFQNVIHSIYYKEINFIVILLNKILAKSKDEELIFFPGVHAHYFSELFDFQEIPSLFLKSIHEKKITTQKLQALCLNNDIFISSLQGT</sequence>
<organism evidence="2 3">
    <name type="scientific">Fluviispira multicolorata</name>
    <dbReference type="NCBI Taxonomy" id="2654512"/>
    <lineage>
        <taxon>Bacteria</taxon>
        <taxon>Pseudomonadati</taxon>
        <taxon>Bdellovibrionota</taxon>
        <taxon>Oligoflexia</taxon>
        <taxon>Silvanigrellales</taxon>
        <taxon>Silvanigrellaceae</taxon>
        <taxon>Fluviispira</taxon>
    </lineage>
</organism>
<evidence type="ECO:0000313" key="3">
    <source>
        <dbReference type="Proteomes" id="UP000442694"/>
    </source>
</evidence>
<keyword evidence="3" id="KW-1185">Reference proteome</keyword>
<reference evidence="2 3" key="1">
    <citation type="submission" date="2019-10" db="EMBL/GenBank/DDBJ databases">
        <title>New genus of Silvanigrellaceae.</title>
        <authorList>
            <person name="Pitt A."/>
            <person name="Hahn M.W."/>
        </authorList>
    </citation>
    <scope>NUCLEOTIDE SEQUENCE [LARGE SCALE GENOMIC DNA]</scope>
    <source>
        <strain evidence="2 3">33A1-SZDP</strain>
    </source>
</reference>
<evidence type="ECO:0000313" key="2">
    <source>
        <dbReference type="EMBL" id="KAB8031056.1"/>
    </source>
</evidence>
<keyword evidence="2" id="KW-0808">Transferase</keyword>
<dbReference type="SUPFAM" id="SSF55729">
    <property type="entry name" value="Acyl-CoA N-acyltransferases (Nat)"/>
    <property type="match status" value="1"/>
</dbReference>
<dbReference type="AlphaFoldDB" id="A0A833N4Q7"/>
<dbReference type="InterPro" id="IPR000182">
    <property type="entry name" value="GNAT_dom"/>
</dbReference>
<proteinExistence type="predicted"/>
<dbReference type="RefSeq" id="WP_152212981.1">
    <property type="nucleotide sequence ID" value="NZ_WFLN01000006.1"/>
</dbReference>
<dbReference type="GO" id="GO:0016747">
    <property type="term" value="F:acyltransferase activity, transferring groups other than amino-acyl groups"/>
    <property type="evidence" value="ECO:0007669"/>
    <property type="project" value="InterPro"/>
</dbReference>
<gene>
    <name evidence="2" type="ORF">GCL57_08805</name>
</gene>
<dbReference type="Gene3D" id="3.40.630.30">
    <property type="match status" value="1"/>
</dbReference>
<name>A0A833N4Q7_9BACT</name>
<dbReference type="InterPro" id="IPR016181">
    <property type="entry name" value="Acyl_CoA_acyltransferase"/>
</dbReference>
<dbReference type="EMBL" id="WFLN01000006">
    <property type="protein sequence ID" value="KAB8031056.1"/>
    <property type="molecule type" value="Genomic_DNA"/>
</dbReference>
<dbReference type="PROSITE" id="PS51186">
    <property type="entry name" value="GNAT"/>
    <property type="match status" value="1"/>
</dbReference>
<accession>A0A833N4Q7</accession>
<dbReference type="Proteomes" id="UP000442694">
    <property type="component" value="Unassembled WGS sequence"/>
</dbReference>
<comment type="caution">
    <text evidence="2">The sequence shown here is derived from an EMBL/GenBank/DDBJ whole genome shotgun (WGS) entry which is preliminary data.</text>
</comment>
<dbReference type="Pfam" id="PF13527">
    <property type="entry name" value="Acetyltransf_9"/>
    <property type="match status" value="1"/>
</dbReference>